<dbReference type="Pfam" id="PF19991">
    <property type="entry name" value="HMA_2"/>
    <property type="match status" value="1"/>
</dbReference>
<keyword evidence="2" id="KW-1185">Reference proteome</keyword>
<comment type="caution">
    <text evidence="1">The sequence shown here is derived from an EMBL/GenBank/DDBJ whole genome shotgun (WGS) entry which is preliminary data.</text>
</comment>
<organism evidence="1 2">
    <name type="scientific">Megasphaera hominis</name>
    <dbReference type="NCBI Taxonomy" id="159836"/>
    <lineage>
        <taxon>Bacteria</taxon>
        <taxon>Bacillati</taxon>
        <taxon>Bacillota</taxon>
        <taxon>Negativicutes</taxon>
        <taxon>Veillonellales</taxon>
        <taxon>Veillonellaceae</taxon>
        <taxon>Megasphaera</taxon>
    </lineage>
</organism>
<sequence length="92" mass="10723">MLSFSKWDFILRSVQVSSYIPGRIRLHSKRLIGNHALCKQVDAYISAYHEIESVDINVLTGSVLIQYQPTLLRANHELAQMEQYVVKHLERR</sequence>
<evidence type="ECO:0000313" key="2">
    <source>
        <dbReference type="Proteomes" id="UP000606870"/>
    </source>
</evidence>
<evidence type="ECO:0000313" key="1">
    <source>
        <dbReference type="EMBL" id="MBC3536027.1"/>
    </source>
</evidence>
<dbReference type="EMBL" id="JACOGK010000004">
    <property type="protein sequence ID" value="MBC3536027.1"/>
    <property type="molecule type" value="Genomic_DNA"/>
</dbReference>
<dbReference type="Proteomes" id="UP000606870">
    <property type="component" value="Unassembled WGS sequence"/>
</dbReference>
<dbReference type="RefSeq" id="WP_186502082.1">
    <property type="nucleotide sequence ID" value="NZ_JACOGK010000004.1"/>
</dbReference>
<protein>
    <recommendedName>
        <fullName evidence="3">Cation transporter</fullName>
    </recommendedName>
</protein>
<reference evidence="1 2" key="1">
    <citation type="submission" date="2020-08" db="EMBL/GenBank/DDBJ databases">
        <authorList>
            <person name="Liu C."/>
            <person name="Sun Q."/>
        </authorList>
    </citation>
    <scope>NUCLEOTIDE SEQUENCE [LARGE SCALE GENOMIC DNA]</scope>
    <source>
        <strain evidence="1 2">NSJ-59</strain>
    </source>
</reference>
<evidence type="ECO:0008006" key="3">
    <source>
        <dbReference type="Google" id="ProtNLM"/>
    </source>
</evidence>
<accession>A0ABR6VFG9</accession>
<name>A0ABR6VFG9_9FIRM</name>
<proteinExistence type="predicted"/>
<gene>
    <name evidence="1" type="ORF">H8J70_01970</name>
</gene>